<dbReference type="InParanoid" id="A5KD17"/>
<feature type="compositionally biased region" description="Basic and acidic residues" evidence="1">
    <location>
        <begin position="260"/>
        <end position="275"/>
    </location>
</feature>
<proteinExistence type="predicted"/>
<keyword evidence="3" id="KW-1185">Reference proteome</keyword>
<protein>
    <submittedName>
        <fullName evidence="2">Variable surface protein Vir 28, putative</fullName>
    </submittedName>
</protein>
<name>A5KD17_PLAVS</name>
<dbReference type="RefSeq" id="XP_001612544.1">
    <property type="nucleotide sequence ID" value="XM_001612494.1"/>
</dbReference>
<evidence type="ECO:0000313" key="3">
    <source>
        <dbReference type="Proteomes" id="UP000008333"/>
    </source>
</evidence>
<gene>
    <name evidence="2" type="ORF">PVX_007080</name>
</gene>
<organism evidence="2 3">
    <name type="scientific">Plasmodium vivax (strain Salvador I)</name>
    <dbReference type="NCBI Taxonomy" id="126793"/>
    <lineage>
        <taxon>Eukaryota</taxon>
        <taxon>Sar</taxon>
        <taxon>Alveolata</taxon>
        <taxon>Apicomplexa</taxon>
        <taxon>Aconoidasida</taxon>
        <taxon>Haemosporida</taxon>
        <taxon>Plasmodiidae</taxon>
        <taxon>Plasmodium</taxon>
        <taxon>Plasmodium (Plasmodium)</taxon>
    </lineage>
</organism>
<dbReference type="AlphaFoldDB" id="A5KD17"/>
<feature type="region of interest" description="Disordered" evidence="1">
    <location>
        <begin position="247"/>
        <end position="275"/>
    </location>
</feature>
<dbReference type="EMBL" id="AAKM01000087">
    <property type="protein sequence ID" value="EDL42751.1"/>
    <property type="molecule type" value="Genomic_DNA"/>
</dbReference>
<accession>A5KD17</accession>
<evidence type="ECO:0000313" key="2">
    <source>
        <dbReference type="EMBL" id="EDL42751.1"/>
    </source>
</evidence>
<comment type="caution">
    <text evidence="2">The sequence shown here is derived from an EMBL/GenBank/DDBJ whole genome shotgun (WGS) entry which is preliminary data.</text>
</comment>
<evidence type="ECO:0000256" key="1">
    <source>
        <dbReference type="SAM" id="MobiDB-lite"/>
    </source>
</evidence>
<reference evidence="2 3" key="1">
    <citation type="journal article" date="2008" name="Nature">
        <title>Comparative genomics of the neglected human malaria parasite Plasmodium vivax.</title>
        <authorList>
            <person name="Carlton J.M."/>
            <person name="Adams J.H."/>
            <person name="Silva J.C."/>
            <person name="Bidwell S.L."/>
            <person name="Lorenzi H."/>
            <person name="Caler E."/>
            <person name="Crabtree J."/>
            <person name="Angiuoli S.V."/>
            <person name="Merino E.F."/>
            <person name="Amedeo P."/>
            <person name="Cheng Q."/>
            <person name="Coulson R.M."/>
            <person name="Crabb B.S."/>
            <person name="Del Portillo H.A."/>
            <person name="Essien K."/>
            <person name="Feldblyum T.V."/>
            <person name="Fernandez-Becerra C."/>
            <person name="Gilson P.R."/>
            <person name="Gueye A.H."/>
            <person name="Guo X."/>
            <person name="Kang'a S."/>
            <person name="Kooij T.W."/>
            <person name="Korsinczky M."/>
            <person name="Meyer E.V."/>
            <person name="Nene V."/>
            <person name="Paulsen I."/>
            <person name="White O."/>
            <person name="Ralph S.A."/>
            <person name="Ren Q."/>
            <person name="Sargeant T.J."/>
            <person name="Salzberg S.L."/>
            <person name="Stoeckert C.J."/>
            <person name="Sullivan S.A."/>
            <person name="Yamamoto M.M."/>
            <person name="Hoffman S.L."/>
            <person name="Wortman J.R."/>
            <person name="Gardner M.J."/>
            <person name="Galinski M.R."/>
            <person name="Barnwell J.W."/>
            <person name="Fraser-Liggett C.M."/>
        </authorList>
    </citation>
    <scope>NUCLEOTIDE SEQUENCE [LARGE SCALE GENOMIC DNA]</scope>
    <source>
        <strain evidence="2 3">Salvador I</strain>
    </source>
</reference>
<dbReference type="KEGG" id="pvx:PVX_007080"/>
<sequence length="451" mass="52744">MEKHATDEVYLKYNDYRTLKEKFNRNPNYEYDLKSDDILKTYTVEESIKSTYKDAYKELFRHLHDGTVMSQYMIKGCKYISYMLHNEVIKKLKYDYNFETFNIFHNFVQAYYKYQKSYNNLCLPNMVYIDDYKYKKMDALYRLYDKYTKFVSPKIPRKTSSCEDLKFVVHLYNDYITDNKSTSKYLNDILDDFEKLLRSTIEKHKNGCTYDYTLTPIIKFIEENTQQHIKDNQETLEAITSTIIEKPSLTQQPEVTSPHDTSRHNEGTKIESETLASRESKGIITHALETHQTEEIHRAIRTGDDQEREIVTRALPDDRTLRTYSLYDPLGKLGLIPGGKSSEQLTLTQESSYNPQNGLEKDQKFLENVRNTITGVLGEVDPVPVVGVSGGMGALFLLFRVLKILHLRGRGPRRRIPNSFIGHIPGAFPEYDEYYDGHFTHGPINISYRPE</sequence>
<dbReference type="VEuPathDB" id="PlasmoDB:PVX_007080"/>
<feature type="compositionally biased region" description="Polar residues" evidence="1">
    <location>
        <begin position="247"/>
        <end position="259"/>
    </location>
</feature>
<dbReference type="PhylomeDB" id="A5KD17"/>
<dbReference type="Proteomes" id="UP000008333">
    <property type="component" value="Unassembled WGS sequence"/>
</dbReference>
<dbReference type="GeneID" id="5471784"/>